<dbReference type="Pfam" id="PF09957">
    <property type="entry name" value="VapB_antitoxin"/>
    <property type="match status" value="1"/>
</dbReference>
<dbReference type="RefSeq" id="WP_083633870.1">
    <property type="nucleotide sequence ID" value="NZ_MSYM01000013.1"/>
</dbReference>
<evidence type="ECO:0008006" key="3">
    <source>
        <dbReference type="Google" id="ProtNLM"/>
    </source>
</evidence>
<evidence type="ECO:0000313" key="2">
    <source>
        <dbReference type="Proteomes" id="UP000185911"/>
    </source>
</evidence>
<organism evidence="1 2">
    <name type="scientific">Rhodoferax antarcticus ANT.BR</name>
    <dbReference type="NCBI Taxonomy" id="1111071"/>
    <lineage>
        <taxon>Bacteria</taxon>
        <taxon>Pseudomonadati</taxon>
        <taxon>Pseudomonadota</taxon>
        <taxon>Betaproteobacteria</taxon>
        <taxon>Burkholderiales</taxon>
        <taxon>Comamonadaceae</taxon>
        <taxon>Rhodoferax</taxon>
    </lineage>
</organism>
<accession>A0A1Q8YCD7</accession>
<reference evidence="1 2" key="1">
    <citation type="submission" date="2017-01" db="EMBL/GenBank/DDBJ databases">
        <title>Genome sequence of Rhodoferax antarcticus ANT.BR, a psychrophilic purple nonsulfur bacterium from an Antarctic microbial mat.</title>
        <authorList>
            <person name="Baker J."/>
            <person name="Riester C."/>
            <person name="Skinner B."/>
            <person name="Newell A."/>
            <person name="Swingley W."/>
            <person name="Madigan M."/>
            <person name="Jung D."/>
            <person name="Asao M."/>
            <person name="Chen M."/>
            <person name="Loughlin P."/>
            <person name="Pan H."/>
            <person name="Lin S."/>
            <person name="Li N."/>
            <person name="Shaw J."/>
            <person name="Prado M."/>
            <person name="Sherman C."/>
            <person name="Li X."/>
            <person name="Tang J."/>
            <person name="Blankenship R."/>
            <person name="Zhao T."/>
            <person name="Touchman J."/>
            <person name="Sattley M."/>
        </authorList>
    </citation>
    <scope>NUCLEOTIDE SEQUENCE [LARGE SCALE GENOMIC DNA]</scope>
    <source>
        <strain evidence="1 2">ANT.BR</strain>
    </source>
</reference>
<evidence type="ECO:0000313" key="1">
    <source>
        <dbReference type="EMBL" id="OLP05721.1"/>
    </source>
</evidence>
<name>A0A1Q8YCD7_9BURK</name>
<protein>
    <recommendedName>
        <fullName evidence="3">Antitoxin VapB</fullName>
    </recommendedName>
</protein>
<dbReference type="EMBL" id="MSYM01000013">
    <property type="protein sequence ID" value="OLP05721.1"/>
    <property type="molecule type" value="Genomic_DNA"/>
</dbReference>
<keyword evidence="2" id="KW-1185">Reference proteome</keyword>
<gene>
    <name evidence="1" type="ORF">BLL52_1947</name>
</gene>
<dbReference type="InterPro" id="IPR019239">
    <property type="entry name" value="VapB_antitoxin"/>
</dbReference>
<sequence length="111" mass="12543">MRTNIEIDDKLMDFVMATGEFKTKREAVEEGLKLIKRRKVYDALLAARGTLHWDDSDEAWAKYRAEQTAMAKARAAGEPITGELDPLFEISMSDMVQQPSAAYTVTKDNTK</sequence>
<dbReference type="Proteomes" id="UP000185911">
    <property type="component" value="Unassembled WGS sequence"/>
</dbReference>
<dbReference type="AlphaFoldDB" id="A0A1Q8YCD7"/>
<comment type="caution">
    <text evidence="1">The sequence shown here is derived from an EMBL/GenBank/DDBJ whole genome shotgun (WGS) entry which is preliminary data.</text>
</comment>
<proteinExistence type="predicted"/>